<geneLocation type="plasmid" evidence="1 2">
    <name>pSmeSM11b</name>
</geneLocation>
<keyword evidence="1" id="KW-0614">Plasmid</keyword>
<reference evidence="1 2" key="1">
    <citation type="journal article" date="2007" name="FEMS Microbiol. Lett.">
        <title>Sequence analysis of the 181-kb accessory plasmid pSmeSM11b, isolated from a dominant Sinorhizobium meliloti strain identified during a long-term field release experiment.</title>
        <authorList>
            <person name="Stiens M."/>
            <person name="Schneiker S."/>
            <person name="Puhler A."/>
            <person name="Schluter A."/>
        </authorList>
    </citation>
    <scope>NUCLEOTIDE SEQUENCE [LARGE SCALE GENOMIC DNA]</scope>
    <source>
        <strain evidence="1 2">SM11</strain>
        <plasmid evidence="2">pSmeSM11b</plasmid>
    </source>
</reference>
<proteinExistence type="predicted"/>
<sequence>MRGFSAPTKYWWPDVLHRIELWGLGRQGQDRDVVRHLEFADHVPAGRVHHQERMGSGSDLGCDFIEMQRHHGGIATGDD</sequence>
<dbReference type="Proteomes" id="UP000009045">
    <property type="component" value="Plasmid pSmeSM11b"/>
</dbReference>
<reference evidence="2" key="2">
    <citation type="journal article" date="2011" name="J. Biotechnol.">
        <title>The complete genome sequence of the dominant Sinorhizobium meliloti field isolate SM11 extends the S. meliloti pan-genome.</title>
        <authorList>
            <person name="Schneiker-Bekel S."/>
            <person name="Wibberg D."/>
            <person name="Bekel T."/>
            <person name="Blom J."/>
            <person name="Linke B."/>
            <person name="Neuweger H."/>
            <person name="Stiens M."/>
            <person name="Vorholter F.J."/>
            <person name="Weidner S."/>
            <person name="Goesmann A."/>
            <person name="Puhler A."/>
            <person name="Schluter A."/>
        </authorList>
    </citation>
    <scope>NUCLEOTIDE SEQUENCE [LARGE SCALE GENOMIC DNA]</scope>
    <source>
        <strain evidence="2">SM11</strain>
        <plasmid evidence="2">pSmeSM11b</plasmid>
    </source>
</reference>
<organism evidence="1 2">
    <name type="scientific">Sinorhizobium meliloti (strain SM11)</name>
    <dbReference type="NCBI Taxonomy" id="707241"/>
    <lineage>
        <taxon>Bacteria</taxon>
        <taxon>Pseudomonadati</taxon>
        <taxon>Pseudomonadota</taxon>
        <taxon>Alphaproteobacteria</taxon>
        <taxon>Hyphomicrobiales</taxon>
        <taxon>Rhizobiaceae</taxon>
        <taxon>Sinorhizobium/Ensifer group</taxon>
        <taxon>Sinorhizobium</taxon>
    </lineage>
</organism>
<protein>
    <submittedName>
        <fullName evidence="1">Uncharacterized protein</fullName>
    </submittedName>
</protein>
<evidence type="ECO:0000313" key="1">
    <source>
        <dbReference type="EMBL" id="ABN47093.1"/>
    </source>
</evidence>
<evidence type="ECO:0000313" key="2">
    <source>
        <dbReference type="Proteomes" id="UP000009045"/>
    </source>
</evidence>
<dbReference type="EMBL" id="EF066650">
    <property type="protein sequence ID" value="ABN47093.1"/>
    <property type="molecule type" value="Genomic_DNA"/>
</dbReference>
<gene>
    <name evidence="1" type="primary">orf87</name>
</gene>
<name>A4KVJ2_SINMM</name>
<accession>A4KVJ2</accession>
<dbReference type="AlphaFoldDB" id="A4KVJ2"/>